<evidence type="ECO:0000256" key="1">
    <source>
        <dbReference type="SAM" id="MobiDB-lite"/>
    </source>
</evidence>
<accession>A0A5N7MUU6</accession>
<organism evidence="2 3">
    <name type="scientific">Microvirga tunisiensis</name>
    <dbReference type="NCBI Taxonomy" id="2108360"/>
    <lineage>
        <taxon>Bacteria</taxon>
        <taxon>Pseudomonadati</taxon>
        <taxon>Pseudomonadota</taxon>
        <taxon>Alphaproteobacteria</taxon>
        <taxon>Hyphomicrobiales</taxon>
        <taxon>Methylobacteriaceae</taxon>
        <taxon>Microvirga</taxon>
    </lineage>
</organism>
<gene>
    <name evidence="2" type="ORF">FS320_38735</name>
</gene>
<dbReference type="Proteomes" id="UP000403266">
    <property type="component" value="Unassembled WGS sequence"/>
</dbReference>
<comment type="caution">
    <text evidence="2">The sequence shown here is derived from an EMBL/GenBank/DDBJ whole genome shotgun (WGS) entry which is preliminary data.</text>
</comment>
<dbReference type="RefSeq" id="WP_152717658.1">
    <property type="nucleotide sequence ID" value="NZ_VOSJ01000467.1"/>
</dbReference>
<dbReference type="EMBL" id="VOSK01000437">
    <property type="protein sequence ID" value="MPR30752.1"/>
    <property type="molecule type" value="Genomic_DNA"/>
</dbReference>
<dbReference type="InterPro" id="IPR006311">
    <property type="entry name" value="TAT_signal"/>
</dbReference>
<dbReference type="AlphaFoldDB" id="A0A5N7MUU6"/>
<dbReference type="PROSITE" id="PS51318">
    <property type="entry name" value="TAT"/>
    <property type="match status" value="1"/>
</dbReference>
<protein>
    <submittedName>
        <fullName evidence="2">Uncharacterized protein</fullName>
    </submittedName>
</protein>
<name>A0A5N7MUU6_9HYPH</name>
<feature type="region of interest" description="Disordered" evidence="1">
    <location>
        <begin position="39"/>
        <end position="76"/>
    </location>
</feature>
<reference evidence="2 3" key="1">
    <citation type="journal article" date="2019" name="Syst. Appl. Microbiol.">
        <title>Microvirga tunisiensis sp. nov., a root nodule symbiotic bacterium isolated from Lupinus micranthus and L. luteus grown in Northern Tunisia.</title>
        <authorList>
            <person name="Msaddak A."/>
            <person name="Rejili M."/>
            <person name="Duran D."/>
            <person name="Mars M."/>
            <person name="Palacios J.M."/>
            <person name="Ruiz-Argueso T."/>
            <person name="Rey L."/>
            <person name="Imperial J."/>
        </authorList>
    </citation>
    <scope>NUCLEOTIDE SEQUENCE [LARGE SCALE GENOMIC DNA]</scope>
    <source>
        <strain evidence="2 3">Lmie10</strain>
    </source>
</reference>
<evidence type="ECO:0000313" key="3">
    <source>
        <dbReference type="Proteomes" id="UP000403266"/>
    </source>
</evidence>
<keyword evidence="3" id="KW-1185">Reference proteome</keyword>
<sequence>MSEVTISQVISRRRALSLVGWTAALGLAAPAAMLTVSDAEAQTHGMERRGERRTGRHVRRQERRNGARAPINCHKT</sequence>
<proteinExistence type="predicted"/>
<evidence type="ECO:0000313" key="2">
    <source>
        <dbReference type="EMBL" id="MPR30752.1"/>
    </source>
</evidence>